<sequence length="155" mass="17037">MNFSSSQADNSLFLRKSSHSMIMILIYVDDILVTGSSTQEIEQVVSQVSANFSLKDLGEIHNVLGMKVQRSEKGMFLSQQREEDMANQADPALEDEATTPLKDNKQSAKVGDTSTAKRNLTDQFADESVTSNKGKAKVDDDDDGNLLPTNGEEDF</sequence>
<dbReference type="InterPro" id="IPR013103">
    <property type="entry name" value="RVT_2"/>
</dbReference>
<comment type="caution">
    <text evidence="3">The sequence shown here is derived from an EMBL/GenBank/DDBJ whole genome shotgun (WGS) entry which is preliminary data.</text>
</comment>
<protein>
    <submittedName>
        <fullName evidence="3">Uncharacterized mitochondrial protein AtMg00810</fullName>
    </submittedName>
</protein>
<dbReference type="InterPro" id="IPR043502">
    <property type="entry name" value="DNA/RNA_pol_sf"/>
</dbReference>
<dbReference type="Proteomes" id="UP001153555">
    <property type="component" value="Unassembled WGS sequence"/>
</dbReference>
<dbReference type="EMBL" id="CACSLK010027834">
    <property type="protein sequence ID" value="CAA0832566.1"/>
    <property type="molecule type" value="Genomic_DNA"/>
</dbReference>
<dbReference type="Pfam" id="PF07727">
    <property type="entry name" value="RVT_2"/>
    <property type="match status" value="1"/>
</dbReference>
<proteinExistence type="predicted"/>
<name>A0A9N7RIU6_STRHE</name>
<accession>A0A9N7RIU6</accession>
<feature type="region of interest" description="Disordered" evidence="1">
    <location>
        <begin position="74"/>
        <end position="155"/>
    </location>
</feature>
<organism evidence="3 4">
    <name type="scientific">Striga hermonthica</name>
    <name type="common">Purple witchweed</name>
    <name type="synonym">Buchnera hermonthica</name>
    <dbReference type="NCBI Taxonomy" id="68872"/>
    <lineage>
        <taxon>Eukaryota</taxon>
        <taxon>Viridiplantae</taxon>
        <taxon>Streptophyta</taxon>
        <taxon>Embryophyta</taxon>
        <taxon>Tracheophyta</taxon>
        <taxon>Spermatophyta</taxon>
        <taxon>Magnoliopsida</taxon>
        <taxon>eudicotyledons</taxon>
        <taxon>Gunneridae</taxon>
        <taxon>Pentapetalae</taxon>
        <taxon>asterids</taxon>
        <taxon>lamiids</taxon>
        <taxon>Lamiales</taxon>
        <taxon>Orobanchaceae</taxon>
        <taxon>Buchnereae</taxon>
        <taxon>Striga</taxon>
    </lineage>
</organism>
<dbReference type="SUPFAM" id="SSF56672">
    <property type="entry name" value="DNA/RNA polymerases"/>
    <property type="match status" value="1"/>
</dbReference>
<keyword evidence="4" id="KW-1185">Reference proteome</keyword>
<evidence type="ECO:0000313" key="4">
    <source>
        <dbReference type="Proteomes" id="UP001153555"/>
    </source>
</evidence>
<feature type="compositionally biased region" description="Polar residues" evidence="1">
    <location>
        <begin position="112"/>
        <end position="133"/>
    </location>
</feature>
<gene>
    <name evidence="3" type="ORF">SHERM_27841</name>
</gene>
<evidence type="ECO:0000256" key="1">
    <source>
        <dbReference type="SAM" id="MobiDB-lite"/>
    </source>
</evidence>
<dbReference type="AlphaFoldDB" id="A0A9N7RIU6"/>
<reference evidence="3" key="1">
    <citation type="submission" date="2019-12" db="EMBL/GenBank/DDBJ databases">
        <authorList>
            <person name="Scholes J."/>
        </authorList>
    </citation>
    <scope>NUCLEOTIDE SEQUENCE</scope>
</reference>
<dbReference type="OrthoDB" id="128382at2759"/>
<feature type="domain" description="Reverse transcriptase Ty1/copia-type" evidence="2">
    <location>
        <begin position="2"/>
        <end position="80"/>
    </location>
</feature>
<evidence type="ECO:0000313" key="3">
    <source>
        <dbReference type="EMBL" id="CAA0832566.1"/>
    </source>
</evidence>
<evidence type="ECO:0000259" key="2">
    <source>
        <dbReference type="Pfam" id="PF07727"/>
    </source>
</evidence>